<organism evidence="3 4">
    <name type="scientific">Paraburkholderia strydomiana</name>
    <dbReference type="NCBI Taxonomy" id="1245417"/>
    <lineage>
        <taxon>Bacteria</taxon>
        <taxon>Pseudomonadati</taxon>
        <taxon>Pseudomonadota</taxon>
        <taxon>Betaproteobacteria</taxon>
        <taxon>Burkholderiales</taxon>
        <taxon>Burkholderiaceae</taxon>
        <taxon>Paraburkholderia</taxon>
    </lineage>
</organism>
<dbReference type="RefSeq" id="WP_408155890.1">
    <property type="nucleotide sequence ID" value="NZ_JAQQCL010000023.1"/>
</dbReference>
<dbReference type="Pfam" id="PF16220">
    <property type="entry name" value="DUF4880"/>
    <property type="match status" value="1"/>
</dbReference>
<dbReference type="PIRSF" id="PIRSF018266">
    <property type="entry name" value="FecR"/>
    <property type="match status" value="1"/>
</dbReference>
<dbReference type="Proteomes" id="UP001629392">
    <property type="component" value="Unassembled WGS sequence"/>
</dbReference>
<evidence type="ECO:0000313" key="4">
    <source>
        <dbReference type="Proteomes" id="UP001629392"/>
    </source>
</evidence>
<gene>
    <name evidence="3" type="ORF">PQQ73_26155</name>
</gene>
<feature type="domain" description="FecR N-terminal" evidence="2">
    <location>
        <begin position="20"/>
        <end position="59"/>
    </location>
</feature>
<dbReference type="Pfam" id="PF04773">
    <property type="entry name" value="FecR"/>
    <property type="match status" value="1"/>
</dbReference>
<reference evidence="3 4" key="1">
    <citation type="journal article" date="2024" name="Chem. Sci.">
        <title>Discovery of megapolipeptins by genome mining of a Burkholderiales bacteria collection.</title>
        <authorList>
            <person name="Paulo B.S."/>
            <person name="Recchia M.J.J."/>
            <person name="Lee S."/>
            <person name="Fergusson C.H."/>
            <person name="Romanowski S.B."/>
            <person name="Hernandez A."/>
            <person name="Krull N."/>
            <person name="Liu D.Y."/>
            <person name="Cavanagh H."/>
            <person name="Bos A."/>
            <person name="Gray C.A."/>
            <person name="Murphy B.T."/>
            <person name="Linington R.G."/>
            <person name="Eustaquio A.S."/>
        </authorList>
    </citation>
    <scope>NUCLEOTIDE SEQUENCE [LARGE SCALE GENOMIC DNA]</scope>
    <source>
        <strain evidence="3 4">RL17-350-BIC-E</strain>
    </source>
</reference>
<evidence type="ECO:0000259" key="2">
    <source>
        <dbReference type="Pfam" id="PF16220"/>
    </source>
</evidence>
<dbReference type="InterPro" id="IPR032623">
    <property type="entry name" value="FecR_N"/>
</dbReference>
<dbReference type="InterPro" id="IPR012373">
    <property type="entry name" value="Ferrdict_sens_TM"/>
</dbReference>
<dbReference type="PANTHER" id="PTHR30273:SF2">
    <property type="entry name" value="PROTEIN FECR"/>
    <property type="match status" value="1"/>
</dbReference>
<dbReference type="Gene3D" id="2.60.120.1440">
    <property type="match status" value="1"/>
</dbReference>
<evidence type="ECO:0000313" key="3">
    <source>
        <dbReference type="EMBL" id="MFM0719808.1"/>
    </source>
</evidence>
<comment type="caution">
    <text evidence="3">The sequence shown here is derived from an EMBL/GenBank/DDBJ whole genome shotgun (WGS) entry which is preliminary data.</text>
</comment>
<proteinExistence type="predicted"/>
<feature type="domain" description="FecR protein" evidence="1">
    <location>
        <begin position="124"/>
        <end position="218"/>
    </location>
</feature>
<dbReference type="EMBL" id="JAQQCL010000023">
    <property type="protein sequence ID" value="MFM0719808.1"/>
    <property type="molecule type" value="Genomic_DNA"/>
</dbReference>
<evidence type="ECO:0000259" key="1">
    <source>
        <dbReference type="Pfam" id="PF04773"/>
    </source>
</evidence>
<sequence>MPGLNADTRPDVPRHVAMRAVEWWMELQSGKDTRAQQFALARWRAEHPDHELAWRHICNVSGRLRSLADATGEAGGTAAARAALTRTGSARRRASVKVLATLLFAGGASWMASEHVPWRAWNADVRTALGERRSLTLGDGTRVTLNTGSAIDIRFDDTERRVRLIEGEIMVATAHRDGERRPFSVETAQGSLQPLGTRFAVRQQSGFGRLDVFEGAVRISPRDAPHLAPVVRAGQRARFTRDAISAVETISENDAAWTDGLVVAGGMRLGDFIDELGRYRAGHLSCDPAVAGLRLSGTYPLADTDRVLDTVTRILPVEVAFITRYWATVRAARS</sequence>
<accession>A0ABW9ELG0</accession>
<keyword evidence="4" id="KW-1185">Reference proteome</keyword>
<name>A0ABW9ELG0_9BURK</name>
<protein>
    <submittedName>
        <fullName evidence="3">FecR domain-containing protein</fullName>
    </submittedName>
</protein>
<dbReference type="InterPro" id="IPR006860">
    <property type="entry name" value="FecR"/>
</dbReference>
<dbReference type="PANTHER" id="PTHR30273">
    <property type="entry name" value="PERIPLASMIC SIGNAL SENSOR AND SIGMA FACTOR ACTIVATOR FECR-RELATED"/>
    <property type="match status" value="1"/>
</dbReference>